<dbReference type="Gene3D" id="2.60.40.1180">
    <property type="entry name" value="Golgi alpha-mannosidase II"/>
    <property type="match status" value="1"/>
</dbReference>
<dbReference type="InterPro" id="IPR011837">
    <property type="entry name" value="Glycogen_debranch_GlgX"/>
</dbReference>
<dbReference type="CDD" id="cd02856">
    <property type="entry name" value="E_set_GDE_Isoamylase_N"/>
    <property type="match status" value="1"/>
</dbReference>
<evidence type="ECO:0000256" key="4">
    <source>
        <dbReference type="ARBA" id="ARBA00023295"/>
    </source>
</evidence>
<dbReference type="NCBIfam" id="TIGR02100">
    <property type="entry name" value="glgX_debranch"/>
    <property type="match status" value="1"/>
</dbReference>
<keyword evidence="2" id="KW-0378">Hydrolase</keyword>
<sequence>MVSTISLDQLNSTTPKYQLEQGRTHPLGATPDKDGVNFSLFSGHATSVELLLFDKPDDPEPVQIINLNPNFNKTFYIWHVYVKGLKPGAGYAYRVDGPQDLHKSGHRFNKNKVLIDPYAKRNNNNRWNRIDALGEKDNLATSMRSVVVDLDSYDWEGDTPLGLPICDSIIYEVHVRGFTNSPSSGCKNKGGFLGIVEKIPYLKDLGVTAVELLPIFDFDEKEVLREVDGKPLTNYWGYDPHSFFAPESSYCSSSSDRCPIREFRDMVKALHKAGIEVILDVVFNHTSEGNHQGPSINFRAIDNSIYYHLVPFDKQYYMDYSGCGNTVNCNHPIVDKLIVECLEFWVKEMHVDGFRFDEGSILSRGLNGEAMEQPPVVWHIETSATLANTKIITEAWDAAGLHQVGQFPGYRYAEWNGRYRDDVRRFVKGDPGLVGEIATRLAGSPDLYESKGRLPINSINFITCHDGFTLNDLVSYNDKYNQANGENSQDGINDNLSWNCGVEGETDNSEIEALRKRQIKNFAAILFLSQGIPMIWAGDEVRRTQQGNNNAYCQDNEISWFDWNLVDKNAEMFRFFKQIIAFRKYYSICRRGFFNGNTNDRGLTDVSWHGCNLFCPGWHDPYSRALAYTLAGIAGESDMHIMLNMYWESLELEIPSIEGRNWYKVVDTSAPSPMDIVEPCEEVMVSGNSYRVNDRSVVVLISK</sequence>
<dbReference type="SMART" id="SM00642">
    <property type="entry name" value="Aamy"/>
    <property type="match status" value="1"/>
</dbReference>
<dbReference type="InterPro" id="IPR006047">
    <property type="entry name" value="GH13_cat_dom"/>
</dbReference>
<keyword evidence="3" id="KW-0809">Transit peptide</keyword>
<dbReference type="InterPro" id="IPR044505">
    <property type="entry name" value="GlgX_Isoamylase_N_E_set"/>
</dbReference>
<evidence type="ECO:0000259" key="5">
    <source>
        <dbReference type="SMART" id="SM00642"/>
    </source>
</evidence>
<dbReference type="CDD" id="cd11326">
    <property type="entry name" value="AmyAc_Glg_debranch"/>
    <property type="match status" value="1"/>
</dbReference>
<dbReference type="GO" id="GO:0004135">
    <property type="term" value="F:amylo-alpha-1,6-glucosidase activity"/>
    <property type="evidence" value="ECO:0007669"/>
    <property type="project" value="InterPro"/>
</dbReference>
<comment type="caution">
    <text evidence="6">The sequence shown here is derived from an EMBL/GenBank/DDBJ whole genome shotgun (WGS) entry which is preliminary data.</text>
</comment>
<dbReference type="SUPFAM" id="SSF81296">
    <property type="entry name" value="E set domains"/>
    <property type="match status" value="1"/>
</dbReference>
<dbReference type="SUPFAM" id="SSF51445">
    <property type="entry name" value="(Trans)glycosidases"/>
    <property type="match status" value="1"/>
</dbReference>
<comment type="similarity">
    <text evidence="1">Belongs to the glycosyl hydrolase 13 family.</text>
</comment>
<dbReference type="EMBL" id="JAAHFQ010000296">
    <property type="protein sequence ID" value="NER29022.1"/>
    <property type="molecule type" value="Genomic_DNA"/>
</dbReference>
<dbReference type="AlphaFoldDB" id="A0A6B3NEH4"/>
<feature type="domain" description="Glycosyl hydrolase family 13 catalytic" evidence="5">
    <location>
        <begin position="172"/>
        <end position="583"/>
    </location>
</feature>
<dbReference type="Gene3D" id="2.60.40.10">
    <property type="entry name" value="Immunoglobulins"/>
    <property type="match status" value="1"/>
</dbReference>
<dbReference type="Gene3D" id="3.20.20.80">
    <property type="entry name" value="Glycosidases"/>
    <property type="match status" value="1"/>
</dbReference>
<evidence type="ECO:0000256" key="1">
    <source>
        <dbReference type="ARBA" id="ARBA00008061"/>
    </source>
</evidence>
<dbReference type="SUPFAM" id="SSF51011">
    <property type="entry name" value="Glycosyl hydrolase domain"/>
    <property type="match status" value="1"/>
</dbReference>
<dbReference type="Pfam" id="PF02922">
    <property type="entry name" value="CBM_48"/>
    <property type="match status" value="1"/>
</dbReference>
<dbReference type="InterPro" id="IPR048650">
    <property type="entry name" value="ISOA1-3-like_C"/>
</dbReference>
<dbReference type="InterPro" id="IPR004193">
    <property type="entry name" value="Glyco_hydro_13_N"/>
</dbReference>
<keyword evidence="4" id="KW-0326">Glycosidase</keyword>
<evidence type="ECO:0000256" key="2">
    <source>
        <dbReference type="ARBA" id="ARBA00022801"/>
    </source>
</evidence>
<name>A0A6B3NEH4_9CYAN</name>
<dbReference type="InterPro" id="IPR013783">
    <property type="entry name" value="Ig-like_fold"/>
</dbReference>
<evidence type="ECO:0000313" key="6">
    <source>
        <dbReference type="EMBL" id="NER29022.1"/>
    </source>
</evidence>
<protein>
    <submittedName>
        <fullName evidence="6">Glycogen debranching protein GlgX</fullName>
    </submittedName>
</protein>
<proteinExistence type="inferred from homology"/>
<dbReference type="Pfam" id="PF21156">
    <property type="entry name" value="ISOA1-3_C"/>
    <property type="match status" value="1"/>
</dbReference>
<dbReference type="GO" id="GO:0005980">
    <property type="term" value="P:glycogen catabolic process"/>
    <property type="evidence" value="ECO:0007669"/>
    <property type="project" value="InterPro"/>
</dbReference>
<dbReference type="InterPro" id="IPR013780">
    <property type="entry name" value="Glyco_hydro_b"/>
</dbReference>
<gene>
    <name evidence="6" type="primary">glgX</name>
    <name evidence="6" type="ORF">F6J89_15630</name>
</gene>
<dbReference type="PANTHER" id="PTHR43002">
    <property type="entry name" value="GLYCOGEN DEBRANCHING ENZYME"/>
    <property type="match status" value="1"/>
</dbReference>
<dbReference type="InterPro" id="IPR017853">
    <property type="entry name" value="GH"/>
</dbReference>
<organism evidence="6">
    <name type="scientific">Symploca sp. SIO1C4</name>
    <dbReference type="NCBI Taxonomy" id="2607765"/>
    <lineage>
        <taxon>Bacteria</taxon>
        <taxon>Bacillati</taxon>
        <taxon>Cyanobacteriota</taxon>
        <taxon>Cyanophyceae</taxon>
        <taxon>Coleofasciculales</taxon>
        <taxon>Coleofasciculaceae</taxon>
        <taxon>Symploca</taxon>
    </lineage>
</organism>
<dbReference type="GO" id="GO:0019156">
    <property type="term" value="F:isoamylase activity"/>
    <property type="evidence" value="ECO:0007669"/>
    <property type="project" value="UniProtKB-ARBA"/>
</dbReference>
<dbReference type="InterPro" id="IPR014756">
    <property type="entry name" value="Ig_E-set"/>
</dbReference>
<dbReference type="Pfam" id="PF00128">
    <property type="entry name" value="Alpha-amylase"/>
    <property type="match status" value="2"/>
</dbReference>
<evidence type="ECO:0000256" key="3">
    <source>
        <dbReference type="ARBA" id="ARBA00022946"/>
    </source>
</evidence>
<accession>A0A6B3NEH4</accession>
<reference evidence="6" key="1">
    <citation type="submission" date="2019-11" db="EMBL/GenBank/DDBJ databases">
        <title>Genomic insights into an expanded diversity of filamentous marine cyanobacteria reveals the extraordinary biosynthetic potential of Moorea and Okeania.</title>
        <authorList>
            <person name="Ferreira Leao T."/>
            <person name="Wang M."/>
            <person name="Moss N."/>
            <person name="Da Silva R."/>
            <person name="Sanders J."/>
            <person name="Nurk S."/>
            <person name="Gurevich A."/>
            <person name="Humphrey G."/>
            <person name="Reher R."/>
            <person name="Zhu Q."/>
            <person name="Belda-Ferre P."/>
            <person name="Glukhov E."/>
            <person name="Rex R."/>
            <person name="Dorrestein P.C."/>
            <person name="Knight R."/>
            <person name="Pevzner P."/>
            <person name="Gerwick W.H."/>
            <person name="Gerwick L."/>
        </authorList>
    </citation>
    <scope>NUCLEOTIDE SEQUENCE</scope>
    <source>
        <strain evidence="6">SIO1C4</strain>
    </source>
</reference>